<evidence type="ECO:0000313" key="3">
    <source>
        <dbReference type="EMBL" id="KAK0521801.1"/>
    </source>
</evidence>
<keyword evidence="2" id="KW-0732">Signal</keyword>
<reference evidence="3" key="1">
    <citation type="journal article" date="2023" name="PhytoFront">
        <title>Draft Genome Resources of Seven Strains of Tilletia horrida, Causal Agent of Kernel Smut of Rice.</title>
        <authorList>
            <person name="Khanal S."/>
            <person name="Antony Babu S."/>
            <person name="Zhou X.G."/>
        </authorList>
    </citation>
    <scope>NUCLEOTIDE SEQUENCE</scope>
    <source>
        <strain evidence="3">TX3</strain>
    </source>
</reference>
<name>A0AAN6G852_9BASI</name>
<feature type="compositionally biased region" description="Basic and acidic residues" evidence="1">
    <location>
        <begin position="104"/>
        <end position="116"/>
    </location>
</feature>
<keyword evidence="4" id="KW-1185">Reference proteome</keyword>
<evidence type="ECO:0000256" key="2">
    <source>
        <dbReference type="SAM" id="SignalP"/>
    </source>
</evidence>
<feature type="region of interest" description="Disordered" evidence="1">
    <location>
        <begin position="23"/>
        <end position="140"/>
    </location>
</feature>
<evidence type="ECO:0000256" key="1">
    <source>
        <dbReference type="SAM" id="MobiDB-lite"/>
    </source>
</evidence>
<protein>
    <submittedName>
        <fullName evidence="3">Uncharacterized protein</fullName>
    </submittedName>
</protein>
<feature type="signal peptide" evidence="2">
    <location>
        <begin position="1"/>
        <end position="22"/>
    </location>
</feature>
<organism evidence="3 4">
    <name type="scientific">Tilletia horrida</name>
    <dbReference type="NCBI Taxonomy" id="155126"/>
    <lineage>
        <taxon>Eukaryota</taxon>
        <taxon>Fungi</taxon>
        <taxon>Dikarya</taxon>
        <taxon>Basidiomycota</taxon>
        <taxon>Ustilaginomycotina</taxon>
        <taxon>Exobasidiomycetes</taxon>
        <taxon>Tilletiales</taxon>
        <taxon>Tilletiaceae</taxon>
        <taxon>Tilletia</taxon>
    </lineage>
</organism>
<feature type="chain" id="PRO_5042907305" evidence="2">
    <location>
        <begin position="23"/>
        <end position="164"/>
    </location>
</feature>
<sequence length="164" mass="17876">MARLNILLALLLVAVITVAADASPRRPGPRRLENRGRSSPGSKFRGSVPPVTQDERTALKDHTHDYHLASHTANFIKEANRKKTDPIPASEAGRKNAGPAPGSSDHKELLALEAAKKDHRKAATEVLMGKKPGQQQQRRRRAVFFTREVGDEEAGGLRAVLALL</sequence>
<proteinExistence type="predicted"/>
<gene>
    <name evidence="3" type="ORF">OC842_006662</name>
</gene>
<dbReference type="AlphaFoldDB" id="A0AAN6G852"/>
<dbReference type="EMBL" id="JAPDMQ010000638">
    <property type="protein sequence ID" value="KAK0521801.1"/>
    <property type="molecule type" value="Genomic_DNA"/>
</dbReference>
<accession>A0AAN6G852</accession>
<dbReference type="Proteomes" id="UP001176521">
    <property type="component" value="Unassembled WGS sequence"/>
</dbReference>
<comment type="caution">
    <text evidence="3">The sequence shown here is derived from an EMBL/GenBank/DDBJ whole genome shotgun (WGS) entry which is preliminary data.</text>
</comment>
<evidence type="ECO:0000313" key="4">
    <source>
        <dbReference type="Proteomes" id="UP001176521"/>
    </source>
</evidence>
<feature type="compositionally biased region" description="Basic and acidic residues" evidence="1">
    <location>
        <begin position="53"/>
        <end position="68"/>
    </location>
</feature>